<keyword evidence="5 9" id="KW-0418">Kinase</keyword>
<dbReference type="InterPro" id="IPR050640">
    <property type="entry name" value="Bact_2-comp_sensor_kinase"/>
</dbReference>
<feature type="domain" description="HAMP" evidence="8">
    <location>
        <begin position="301"/>
        <end position="356"/>
    </location>
</feature>
<dbReference type="Gene3D" id="6.10.340.10">
    <property type="match status" value="1"/>
</dbReference>
<reference evidence="10" key="1">
    <citation type="journal article" date="2019" name="Int. J. Syst. Evol. Microbiol.">
        <title>The Global Catalogue of Microorganisms (GCM) 10K type strain sequencing project: providing services to taxonomists for standard genome sequencing and annotation.</title>
        <authorList>
            <consortium name="The Broad Institute Genomics Platform"/>
            <consortium name="The Broad Institute Genome Sequencing Center for Infectious Disease"/>
            <person name="Wu L."/>
            <person name="Ma J."/>
        </authorList>
    </citation>
    <scope>NUCLEOTIDE SEQUENCE [LARGE SCALE GENOMIC DNA]</scope>
    <source>
        <strain evidence="10">CCUG 57113</strain>
    </source>
</reference>
<keyword evidence="6 7" id="KW-0472">Membrane</keyword>
<sequence length="584" mass="66251">MKLLKETPIRIQLSLLASFIVIAIIIIIFVNYHKAAKVVEKKNNDYFTEMIAQMNQTISSNTDVVKRLVQNISYNSSIVQTYLNETDPIKRLTEYAQLKSYISDMIGMKDGIVDIALISKAGSNFNINGYISNMYPIIDEIPKKQLYHFTGLKDLVFNINTEHKKVIIAGSQIYSTTNFENTGEIGTLMIALDPSALLGDTDRMLWASGSKIYISDRDGNVMFTNDDAVSPGQSYVEAEQSGNDSPYIVQQGEIPDIAGKITIKLPQSELLSGINDIRRQAFIILFLSLLVLSLPFGLVINNITQPLKKFMRLMNEIKLGKLNNLKKRIRLQGYAEIIVVAENFNGMLDEVDDLTHRLLESNRRLYESELAKKQSEIAYLQSQINPHFLYNTLESFKGIAAEEKSERIFNMSKALGLVFRYSIRAADVVTLREELTVVQNYIYLQKIRFEDRLEVEYRIPDELMECKIPKMILQPIVENAIFHGIEPKLEKGNLALRGHRSDNLIILSVMDDGVGISEQDRKRIEQYLSSKPEEEAIPGKRSNSVGLVNVHNRLRLNYGDEYGVRIAGETGKGTEIIMTIPYLE</sequence>
<keyword evidence="4" id="KW-0808">Transferase</keyword>
<evidence type="ECO:0000259" key="8">
    <source>
        <dbReference type="PROSITE" id="PS50885"/>
    </source>
</evidence>
<evidence type="ECO:0000313" key="10">
    <source>
        <dbReference type="Proteomes" id="UP001596105"/>
    </source>
</evidence>
<evidence type="ECO:0000256" key="5">
    <source>
        <dbReference type="ARBA" id="ARBA00022777"/>
    </source>
</evidence>
<dbReference type="PANTHER" id="PTHR34220:SF7">
    <property type="entry name" value="SENSOR HISTIDINE KINASE YPDA"/>
    <property type="match status" value="1"/>
</dbReference>
<dbReference type="PANTHER" id="PTHR34220">
    <property type="entry name" value="SENSOR HISTIDINE KINASE YPDA"/>
    <property type="match status" value="1"/>
</dbReference>
<dbReference type="GO" id="GO:0016301">
    <property type="term" value="F:kinase activity"/>
    <property type="evidence" value="ECO:0007669"/>
    <property type="project" value="UniProtKB-KW"/>
</dbReference>
<dbReference type="EMBL" id="JBHSMH010000111">
    <property type="protein sequence ID" value="MFC5471822.1"/>
    <property type="molecule type" value="Genomic_DNA"/>
</dbReference>
<dbReference type="Pfam" id="PF06580">
    <property type="entry name" value="His_kinase"/>
    <property type="match status" value="1"/>
</dbReference>
<keyword evidence="7" id="KW-1133">Transmembrane helix</keyword>
<keyword evidence="10" id="KW-1185">Reference proteome</keyword>
<evidence type="ECO:0000256" key="6">
    <source>
        <dbReference type="ARBA" id="ARBA00023136"/>
    </source>
</evidence>
<feature type="transmembrane region" description="Helical" evidence="7">
    <location>
        <begin position="12"/>
        <end position="32"/>
    </location>
</feature>
<dbReference type="InterPro" id="IPR036890">
    <property type="entry name" value="HATPase_C_sf"/>
</dbReference>
<organism evidence="9 10">
    <name type="scientific">Cohnella suwonensis</name>
    <dbReference type="NCBI Taxonomy" id="696072"/>
    <lineage>
        <taxon>Bacteria</taxon>
        <taxon>Bacillati</taxon>
        <taxon>Bacillota</taxon>
        <taxon>Bacilli</taxon>
        <taxon>Bacillales</taxon>
        <taxon>Paenibacillaceae</taxon>
        <taxon>Cohnella</taxon>
    </lineage>
</organism>
<dbReference type="InterPro" id="IPR003594">
    <property type="entry name" value="HATPase_dom"/>
</dbReference>
<keyword evidence="7" id="KW-0812">Transmembrane</keyword>
<evidence type="ECO:0000256" key="2">
    <source>
        <dbReference type="ARBA" id="ARBA00022475"/>
    </source>
</evidence>
<dbReference type="Proteomes" id="UP001596105">
    <property type="component" value="Unassembled WGS sequence"/>
</dbReference>
<dbReference type="Pfam" id="PF02518">
    <property type="entry name" value="HATPase_c"/>
    <property type="match status" value="1"/>
</dbReference>
<dbReference type="Gene3D" id="3.30.565.10">
    <property type="entry name" value="Histidine kinase-like ATPase, C-terminal domain"/>
    <property type="match status" value="1"/>
</dbReference>
<evidence type="ECO:0000313" key="9">
    <source>
        <dbReference type="EMBL" id="MFC5471822.1"/>
    </source>
</evidence>
<keyword evidence="2" id="KW-1003">Cell membrane</keyword>
<gene>
    <name evidence="9" type="ORF">ACFPPD_24400</name>
</gene>
<keyword evidence="3" id="KW-0597">Phosphoprotein</keyword>
<proteinExistence type="predicted"/>
<comment type="subcellular location">
    <subcellularLocation>
        <location evidence="1">Cell membrane</location>
        <topology evidence="1">Multi-pass membrane protein</topology>
    </subcellularLocation>
</comment>
<evidence type="ECO:0000256" key="4">
    <source>
        <dbReference type="ARBA" id="ARBA00022679"/>
    </source>
</evidence>
<dbReference type="InterPro" id="IPR003660">
    <property type="entry name" value="HAMP_dom"/>
</dbReference>
<feature type="transmembrane region" description="Helical" evidence="7">
    <location>
        <begin position="281"/>
        <end position="304"/>
    </location>
</feature>
<dbReference type="InterPro" id="IPR010559">
    <property type="entry name" value="Sig_transdc_His_kin_internal"/>
</dbReference>
<protein>
    <submittedName>
        <fullName evidence="9">Histidine kinase</fullName>
    </submittedName>
</protein>
<dbReference type="SMART" id="SM00387">
    <property type="entry name" value="HATPase_c"/>
    <property type="match status" value="1"/>
</dbReference>
<dbReference type="SUPFAM" id="SSF55874">
    <property type="entry name" value="ATPase domain of HSP90 chaperone/DNA topoisomerase II/histidine kinase"/>
    <property type="match status" value="1"/>
</dbReference>
<evidence type="ECO:0000256" key="3">
    <source>
        <dbReference type="ARBA" id="ARBA00022553"/>
    </source>
</evidence>
<evidence type="ECO:0000256" key="1">
    <source>
        <dbReference type="ARBA" id="ARBA00004651"/>
    </source>
</evidence>
<accession>A0ABW0M416</accession>
<dbReference type="PROSITE" id="PS50885">
    <property type="entry name" value="HAMP"/>
    <property type="match status" value="1"/>
</dbReference>
<dbReference type="RefSeq" id="WP_209744247.1">
    <property type="nucleotide sequence ID" value="NZ_JBHSMH010000111.1"/>
</dbReference>
<name>A0ABW0M416_9BACL</name>
<evidence type="ECO:0000256" key="7">
    <source>
        <dbReference type="SAM" id="Phobius"/>
    </source>
</evidence>
<comment type="caution">
    <text evidence="9">The sequence shown here is derived from an EMBL/GenBank/DDBJ whole genome shotgun (WGS) entry which is preliminary data.</text>
</comment>